<evidence type="ECO:0000256" key="4">
    <source>
        <dbReference type="RuleBase" id="RU003345"/>
    </source>
</evidence>
<dbReference type="InterPro" id="IPR016161">
    <property type="entry name" value="Ald_DH/histidinol_DH"/>
</dbReference>
<dbReference type="PANTHER" id="PTHR42804:SF1">
    <property type="entry name" value="ALDEHYDE DEHYDROGENASE-RELATED"/>
    <property type="match status" value="1"/>
</dbReference>
<dbReference type="FunFam" id="3.40.309.10:FF:000012">
    <property type="entry name" value="Betaine aldehyde dehydrogenase"/>
    <property type="match status" value="1"/>
</dbReference>
<proteinExistence type="inferred from homology"/>
<dbReference type="CDD" id="cd07138">
    <property type="entry name" value="ALDH_CddD_SSP0762"/>
    <property type="match status" value="1"/>
</dbReference>
<evidence type="ECO:0000256" key="2">
    <source>
        <dbReference type="ARBA" id="ARBA00023002"/>
    </source>
</evidence>
<dbReference type="FunFam" id="3.40.605.10:FF:000026">
    <property type="entry name" value="Aldehyde dehydrogenase, putative"/>
    <property type="match status" value="1"/>
</dbReference>
<keyword evidence="7" id="KW-1185">Reference proteome</keyword>
<dbReference type="Gene3D" id="3.40.605.10">
    <property type="entry name" value="Aldehyde Dehydrogenase, Chain A, domain 1"/>
    <property type="match status" value="1"/>
</dbReference>
<comment type="caution">
    <text evidence="6">The sequence shown here is derived from an EMBL/GenBank/DDBJ whole genome shotgun (WGS) entry which is preliminary data.</text>
</comment>
<organism evidence="6 7">
    <name type="scientific">Elongatibacter sediminis</name>
    <dbReference type="NCBI Taxonomy" id="3119006"/>
    <lineage>
        <taxon>Bacteria</taxon>
        <taxon>Pseudomonadati</taxon>
        <taxon>Pseudomonadota</taxon>
        <taxon>Gammaproteobacteria</taxon>
        <taxon>Chromatiales</taxon>
        <taxon>Wenzhouxiangellaceae</taxon>
        <taxon>Elongatibacter</taxon>
    </lineage>
</organism>
<dbReference type="PROSITE" id="PS00687">
    <property type="entry name" value="ALDEHYDE_DEHYDR_GLU"/>
    <property type="match status" value="1"/>
</dbReference>
<sequence length="474" mass="50077">MKSDKFYINGQWVSPESEQKLQVINPATESEAGTVFAAGAADVDKAVSAAKSAAETWAATPLSERCAALGAMSKGLAEHADELARTITDEMGMPANICRGYQVEPPAMVIDNFVEIAQEFSFVTRNQTSVNLLEPVGVCALITPWNFPLTQSMLKLAPALAAGCTVVWKPSEETPLSATIFAEIVHQAGLPAGVFNMIHGEGSVAGDALAAHPSVRKVSLTGSTRAGISVATRAAESLKRVTLELGGKSANIICDDADLEAVVPAGVNKCFSNSGQACDAPSRMLVHRSQYDKALELAVAAAESLQVGDPCDSDTDLGPLVNEAQFRRVNDLIETGLREGARLLTGGPGRPDTLTTGYYAKPTVFADVANSMEIARQEIFGPVLCIIPYENDEEAIQIANDSPYGLAAYISTADDARAGRIAKRLQAGQVRINQAPFDITAPFGGYKMSGYGRELGDAGLSEYLEIKACMGLSI</sequence>
<evidence type="ECO:0000313" key="7">
    <source>
        <dbReference type="Proteomes" id="UP001359886"/>
    </source>
</evidence>
<name>A0AAW9RCU5_9GAMM</name>
<keyword evidence="2 4" id="KW-0560">Oxidoreductase</keyword>
<reference evidence="6 7" key="1">
    <citation type="submission" date="2024-02" db="EMBL/GenBank/DDBJ databases">
        <title>A novel Wenzhouxiangellaceae bacterium, isolated from coastal sediments.</title>
        <authorList>
            <person name="Du Z.-J."/>
            <person name="Ye Y.-Q."/>
            <person name="Zhang X.-Y."/>
        </authorList>
    </citation>
    <scope>NUCLEOTIDE SEQUENCE [LARGE SCALE GENOMIC DNA]</scope>
    <source>
        <strain evidence="6 7">CH-27</strain>
    </source>
</reference>
<gene>
    <name evidence="6" type="ORF">V3330_06155</name>
</gene>
<evidence type="ECO:0000256" key="1">
    <source>
        <dbReference type="ARBA" id="ARBA00009986"/>
    </source>
</evidence>
<dbReference type="FunFam" id="3.40.605.10:FF:000007">
    <property type="entry name" value="NAD/NADP-dependent betaine aldehyde dehydrogenase"/>
    <property type="match status" value="1"/>
</dbReference>
<accession>A0AAW9RCU5</accession>
<dbReference type="InterPro" id="IPR016163">
    <property type="entry name" value="Ald_DH_C"/>
</dbReference>
<dbReference type="InterPro" id="IPR015590">
    <property type="entry name" value="Aldehyde_DH_dom"/>
</dbReference>
<dbReference type="Pfam" id="PF00171">
    <property type="entry name" value="Aldedh"/>
    <property type="match status" value="1"/>
</dbReference>
<dbReference type="GO" id="GO:0016620">
    <property type="term" value="F:oxidoreductase activity, acting on the aldehyde or oxo group of donors, NAD or NADP as acceptor"/>
    <property type="evidence" value="ECO:0007669"/>
    <property type="project" value="InterPro"/>
</dbReference>
<dbReference type="Gene3D" id="3.40.309.10">
    <property type="entry name" value="Aldehyde Dehydrogenase, Chain A, domain 2"/>
    <property type="match status" value="1"/>
</dbReference>
<dbReference type="AlphaFoldDB" id="A0AAW9RCU5"/>
<feature type="domain" description="Aldehyde dehydrogenase" evidence="5">
    <location>
        <begin position="12"/>
        <end position="468"/>
    </location>
</feature>
<protein>
    <submittedName>
        <fullName evidence="6">Aldehyde dehydrogenase family protein</fullName>
    </submittedName>
</protein>
<dbReference type="RefSeq" id="WP_354694519.1">
    <property type="nucleotide sequence ID" value="NZ_JAZHOG010000003.1"/>
</dbReference>
<evidence type="ECO:0000259" key="5">
    <source>
        <dbReference type="Pfam" id="PF00171"/>
    </source>
</evidence>
<dbReference type="Proteomes" id="UP001359886">
    <property type="component" value="Unassembled WGS sequence"/>
</dbReference>
<evidence type="ECO:0000313" key="6">
    <source>
        <dbReference type="EMBL" id="MEJ8567204.1"/>
    </source>
</evidence>
<dbReference type="PANTHER" id="PTHR42804">
    <property type="entry name" value="ALDEHYDE DEHYDROGENASE"/>
    <property type="match status" value="1"/>
</dbReference>
<dbReference type="InterPro" id="IPR016162">
    <property type="entry name" value="Ald_DH_N"/>
</dbReference>
<dbReference type="EMBL" id="JAZHOG010000003">
    <property type="protein sequence ID" value="MEJ8567204.1"/>
    <property type="molecule type" value="Genomic_DNA"/>
</dbReference>
<dbReference type="InterPro" id="IPR029510">
    <property type="entry name" value="Ald_DH_CS_GLU"/>
</dbReference>
<evidence type="ECO:0000256" key="3">
    <source>
        <dbReference type="PROSITE-ProRule" id="PRU10007"/>
    </source>
</evidence>
<dbReference type="SUPFAM" id="SSF53720">
    <property type="entry name" value="ALDH-like"/>
    <property type="match status" value="1"/>
</dbReference>
<feature type="active site" evidence="3">
    <location>
        <position position="244"/>
    </location>
</feature>
<comment type="similarity">
    <text evidence="1 4">Belongs to the aldehyde dehydrogenase family.</text>
</comment>